<proteinExistence type="predicted"/>
<comment type="caution">
    <text evidence="1">The sequence shown here is derived from an EMBL/GenBank/DDBJ whole genome shotgun (WGS) entry which is preliminary data.</text>
</comment>
<evidence type="ECO:0000313" key="1">
    <source>
        <dbReference type="EMBL" id="KAI4837444.1"/>
    </source>
</evidence>
<name>A0ACB9Y8S9_PLABR</name>
<evidence type="ECO:0000313" key="2">
    <source>
        <dbReference type="Proteomes" id="UP001056978"/>
    </source>
</evidence>
<reference evidence="1" key="1">
    <citation type="submission" date="2022-06" db="EMBL/GenBank/DDBJ databases">
        <title>The First Complete Genome of the Simian Malaria Parasite Plasmodium brasilianum.</title>
        <authorList>
            <person name="Bajic M."/>
            <person name="Ravishankar S."/>
        </authorList>
    </citation>
    <scope>NUCLEOTIDE SEQUENCE</scope>
    <source>
        <strain evidence="1">Bolivian I</strain>
    </source>
</reference>
<gene>
    <name evidence="1" type="ORF">MKS88_003918</name>
</gene>
<accession>A0ACB9Y8S9</accession>
<organism evidence="1 2">
    <name type="scientific">Plasmodium brasilianum</name>
    <dbReference type="NCBI Taxonomy" id="5824"/>
    <lineage>
        <taxon>Eukaryota</taxon>
        <taxon>Sar</taxon>
        <taxon>Alveolata</taxon>
        <taxon>Apicomplexa</taxon>
        <taxon>Aconoidasida</taxon>
        <taxon>Haemosporida</taxon>
        <taxon>Plasmodiidae</taxon>
        <taxon>Plasmodium</taxon>
        <taxon>Plasmodium (Plasmodium)</taxon>
    </lineage>
</organism>
<dbReference type="Proteomes" id="UP001056978">
    <property type="component" value="Chromosome 11"/>
</dbReference>
<dbReference type="EMBL" id="CM043779">
    <property type="protein sequence ID" value="KAI4837444.1"/>
    <property type="molecule type" value="Genomic_DNA"/>
</dbReference>
<keyword evidence="2" id="KW-1185">Reference proteome</keyword>
<protein>
    <submittedName>
        <fullName evidence="1">Glyoxalase I-like protein GILP</fullName>
    </submittedName>
</protein>
<sequence>MFMKKRKVFIDNIYVNLYNIKQCTNFSTSTIFNLKKNKPLNIDHANRIGQGKGGKAVKAVKAATGAEEAAEASTGGGRCRRNELRQKYGKFEENKRVTKLCQELDQNIKKMEYNHYERNLTYGLSIAENSIELSQLINRISKNILFVNSNHVRSIYVKLIDKILKIYDNIPIRSVSLILNSMLKLNYYHREFIFLFFKNIKRVINRSNYIDLCILYHFYVNSFDKIHPFNIPNDQVLNSFLTKISHTTSSLQIHGISCILRCNKKIVKRMLSSFTKNNRESRDYLMKDLEDNTVDVSSVYLWVKKSGREPDEGKEEDEKELDEAEDDDNDASNYTHNDEVRGGKGGNNWKHKKISALNLRLIERINVSLRDNFYLKLSYANIQQLCNMLEDFEFFNLVDNNCYYDVLNILKRVQNLDKFKNLDYINILNIIKSRNIKYNDALSFSHFSFLFEAIKDKNVEDFSSNDLAELMKILYYFKKMYHLKFCLNKLEYSLHKKNLSEVSSVSTLIYLLYEYSIIGKSSDVMGSLQRRLFDTIMSRECSGSSNGSDNTGCSDLNDGGSTSYNDIPINERILLVKSIEGLIDKGTINLEYLRKREFYISNCNENPFKESNVERYIHYILYKILVLGRVKYNDFSIFLYLLKYALLFSLHFTIKDVVLLLKGLHLCSYFITKDNYFIFEKALNYFSIFLMPQYHSHYKRNKSNAVKNDLMKYAINECKDNFFKYEPPRNVHCLNHISSVYRQMEDIIQVYCAYLHNEEDGRYQEKEVDLIDEVSDNNILKKNSTYYNDQDKYNSIMNYSFIKICIVDCCNILYYFRKLNYVNHDVINVILKNVYGNINFLKNKHILKMISGFSIIKNIDEYFSSFNSIFKKILFQFFLSHKESDENNTVKVDETIKLFYLVSKLRIDKESINYYIRKYILIYLENLLEKNELTVNNLQLLFGGFKYMYPYRYIGLIEYSLKRIHQMVYDERSGSYNRGDDNVRGDNLESHMNCSKRYIVGGNTKRRKTKCAFSISFLKIYFSSLPILVNPSLNIYSNVNKLYINISHKLFEQLSYELTEADEAFKKDIIHAVIDFVNLSFPFIPFFEKYTNLILYILDVNEILSKDQLCMFLLNLKFFSKKFLTSQNFTTSDLSKHNELKKKIDDLLKTFSSNNEDAVLCWKNMYPEEENVQRIICGNNDRLSYDFSFNKRKIVLFDTENDNEKEIISREYNYIDLNDLYKTKKDDTKRRKTVCDADKDQNEDINIDMNECSAKKRQNYKSDRNALNEFEIILKKYAYCQNNEKDKLNISKNFKVFLFDIKYVDLKKKIIFEFLDQQCYFKEPDNSSIELLPLIYLRLLFLKKLNFHILLMPFYEWNNCHGRLEKVKAIFQKLLNITNDADNYLYQTDKAHIFSSVGRYEYYFLNIQKRKTYYFLNNKNNFRKKEKHVCKSLKCKLEGIEYKVHNLDNSTDFYKNVLGFKILEKGNNFAKIFLGVNEAYIKIIQKDEENMTIGEHSFLGLGIHLKEFDIDKTKTYKGNVEEEIEKRPITACILPDEDAQVRRFWTNCFITDPDGYGIEVVLQDDGSKLNRIRLFTTSTKDSQKFYSDILGMDLVKIQSHLEEISYPWNIYGGMSYFYSSKKNLSLLQLAYAYDEDKLHMGNSLGNIILSFDDLNAVEKRLRENNIEIVKCQNGMLVKDTDGYDVYLKGNK</sequence>